<evidence type="ECO:0008006" key="3">
    <source>
        <dbReference type="Google" id="ProtNLM"/>
    </source>
</evidence>
<comment type="caution">
    <text evidence="1">The sequence shown here is derived from an EMBL/GenBank/DDBJ whole genome shotgun (WGS) entry which is preliminary data.</text>
</comment>
<evidence type="ECO:0000313" key="1">
    <source>
        <dbReference type="EMBL" id="EEQ06154.1"/>
    </source>
</evidence>
<evidence type="ECO:0000313" key="2">
    <source>
        <dbReference type="Proteomes" id="UP000010319"/>
    </source>
</evidence>
<organism evidence="1 2">
    <name type="scientific">Yersinia bercovieri ATCC 43970</name>
    <dbReference type="NCBI Taxonomy" id="349968"/>
    <lineage>
        <taxon>Bacteria</taxon>
        <taxon>Pseudomonadati</taxon>
        <taxon>Pseudomonadota</taxon>
        <taxon>Gammaproteobacteria</taxon>
        <taxon>Enterobacterales</taxon>
        <taxon>Yersiniaceae</taxon>
        <taxon>Yersinia</taxon>
    </lineage>
</organism>
<dbReference type="Proteomes" id="UP000010319">
    <property type="component" value="Unassembled WGS sequence"/>
</dbReference>
<gene>
    <name evidence="1" type="ORF">yberc0001_26310</name>
</gene>
<sequence>MKSALWIIVGENNLAMNIGIFVMEFFTVGNLSDKSFRYSLI</sequence>
<name>A0ABP2E0N2_YERBE</name>
<accession>A0ABP2E0N2</accession>
<reference evidence="1" key="1">
    <citation type="submission" date="2008-12" db="EMBL/GenBank/DDBJ databases">
        <title>Annotation of the Yersinia bercovieri ATCC 43970 genome.</title>
        <authorList>
            <person name="Read T.D."/>
            <person name="Akmal A."/>
            <person name="Bishop-Lilly K."/>
            <person name="Chen P.E."/>
            <person name="Cook C."/>
            <person name="Kiley M.P."/>
            <person name="Lentz S."/>
            <person name="Mateczun A."/>
            <person name="Nagarajan N."/>
            <person name="Nolan N."/>
            <person name="Osborne B.I."/>
            <person name="Pop M."/>
            <person name="Sozhamannan S."/>
            <person name="Stewart A.C."/>
            <person name="Sulakvelidze A."/>
            <person name="Thomason B."/>
            <person name="Willner K."/>
            <person name="Zwick M.E."/>
        </authorList>
    </citation>
    <scope>NUCLEOTIDE SEQUENCE [LARGE SCALE GENOMIC DNA]</scope>
    <source>
        <strain evidence="1">ATCC 43970</strain>
    </source>
</reference>
<keyword evidence="2" id="KW-1185">Reference proteome</keyword>
<proteinExistence type="predicted"/>
<protein>
    <recommendedName>
        <fullName evidence="3">MFS transporter</fullName>
    </recommendedName>
</protein>
<dbReference type="EMBL" id="AALC02000033">
    <property type="protein sequence ID" value="EEQ06154.1"/>
    <property type="molecule type" value="Genomic_DNA"/>
</dbReference>